<evidence type="ECO:0000256" key="2">
    <source>
        <dbReference type="ARBA" id="ARBA00008642"/>
    </source>
</evidence>
<dbReference type="NCBIfam" id="NF006829">
    <property type="entry name" value="PRK09352.1"/>
    <property type="match status" value="1"/>
</dbReference>
<dbReference type="UniPathway" id="UPA00094"/>
<keyword evidence="6 14" id="KW-0443">Lipid metabolism</keyword>
<evidence type="ECO:0000256" key="3">
    <source>
        <dbReference type="ARBA" id="ARBA00022516"/>
    </source>
</evidence>
<evidence type="ECO:0000259" key="16">
    <source>
        <dbReference type="Pfam" id="PF08545"/>
    </source>
</evidence>
<dbReference type="PANTHER" id="PTHR43091:SF1">
    <property type="entry name" value="BETA-KETOACYL-[ACYL-CARRIER-PROTEIN] SYNTHASE III, CHLOROPLASTIC"/>
    <property type="match status" value="1"/>
</dbReference>
<reference evidence="17 18" key="1">
    <citation type="submission" date="2019-08" db="EMBL/GenBank/DDBJ databases">
        <title>In-depth cultivation of the pig gut microbiome towards novel bacterial diversity and tailored functional studies.</title>
        <authorList>
            <person name="Wylensek D."/>
            <person name="Hitch T.C.A."/>
            <person name="Clavel T."/>
        </authorList>
    </citation>
    <scope>NUCLEOTIDE SEQUENCE [LARGE SCALE GENOMIC DNA]</scope>
    <source>
        <strain evidence="17 18">WCA-389-WT-5B</strain>
    </source>
</reference>
<dbReference type="EMBL" id="VULN01000001">
    <property type="protein sequence ID" value="MSS81113.1"/>
    <property type="molecule type" value="Genomic_DNA"/>
</dbReference>
<dbReference type="InterPro" id="IPR013747">
    <property type="entry name" value="ACP_syn_III_C"/>
</dbReference>
<comment type="pathway">
    <text evidence="1 14">Lipid metabolism; fatty acid biosynthesis.</text>
</comment>
<dbReference type="FunFam" id="3.40.47.10:FF:000004">
    <property type="entry name" value="3-oxoacyl-[acyl-carrier-protein] synthase 3"/>
    <property type="match status" value="1"/>
</dbReference>
<dbReference type="InterPro" id="IPR004655">
    <property type="entry name" value="FabH"/>
</dbReference>
<evidence type="ECO:0000259" key="15">
    <source>
        <dbReference type="Pfam" id="PF08541"/>
    </source>
</evidence>
<dbReference type="Proteomes" id="UP000441455">
    <property type="component" value="Unassembled WGS sequence"/>
</dbReference>
<dbReference type="EC" id="2.3.1.180" evidence="14"/>
<evidence type="ECO:0000256" key="11">
    <source>
        <dbReference type="ARBA" id="ARBA00052407"/>
    </source>
</evidence>
<dbReference type="AlphaFoldDB" id="A0A6N7VY18"/>
<keyword evidence="3 14" id="KW-0444">Lipid biosynthesis</keyword>
<dbReference type="OrthoDB" id="9815506at2"/>
<dbReference type="RefSeq" id="WP_022487574.1">
    <property type="nucleotide sequence ID" value="NZ_VULN01000001.1"/>
</dbReference>
<comment type="similarity">
    <text evidence="2 14">Belongs to the thiolase-like superfamily. FabH family.</text>
</comment>
<gene>
    <name evidence="14" type="primary">fabH</name>
    <name evidence="17" type="ORF">FX155_00525</name>
</gene>
<keyword evidence="14" id="KW-0963">Cytoplasm</keyword>
<comment type="catalytic activity">
    <reaction evidence="13">
        <text>3-methylbutanoyl-CoA + malonyl-[ACP] + H(+) = 5-methyl-3-oxohexanoyl-[ACP] + CO2 + CoA</text>
        <dbReference type="Rhea" id="RHEA:42272"/>
        <dbReference type="Rhea" id="RHEA-COMP:9623"/>
        <dbReference type="Rhea" id="RHEA-COMP:9941"/>
        <dbReference type="ChEBI" id="CHEBI:15378"/>
        <dbReference type="ChEBI" id="CHEBI:16526"/>
        <dbReference type="ChEBI" id="CHEBI:57287"/>
        <dbReference type="ChEBI" id="CHEBI:57345"/>
        <dbReference type="ChEBI" id="CHEBI:78449"/>
        <dbReference type="ChEBI" id="CHEBI:78822"/>
        <dbReference type="EC" id="2.3.1.300"/>
    </reaction>
    <physiologicalReaction direction="left-to-right" evidence="13">
        <dbReference type="Rhea" id="RHEA:42273"/>
    </physiologicalReaction>
</comment>
<comment type="caution">
    <text evidence="17">The sequence shown here is derived from an EMBL/GenBank/DDBJ whole genome shotgun (WGS) entry which is preliminary data.</text>
</comment>
<evidence type="ECO:0000256" key="12">
    <source>
        <dbReference type="ARBA" id="ARBA00052467"/>
    </source>
</evidence>
<dbReference type="SUPFAM" id="SSF53901">
    <property type="entry name" value="Thiolase-like"/>
    <property type="match status" value="1"/>
</dbReference>
<protein>
    <recommendedName>
        <fullName evidence="14">Beta-ketoacyl-[acyl-carrier-protein] synthase III</fullName>
        <shortName evidence="14">Beta-ketoacyl-ACP synthase III</shortName>
        <shortName evidence="14">KAS III</shortName>
        <ecNumber evidence="14">2.3.1.180</ecNumber>
    </recommendedName>
    <alternativeName>
        <fullName evidence="14">3-oxoacyl-[acyl-carrier-protein] synthase 3</fullName>
    </alternativeName>
    <alternativeName>
        <fullName evidence="14">3-oxoacyl-[acyl-carrier-protein] synthase III</fullName>
    </alternativeName>
</protein>
<feature type="active site" evidence="14">
    <location>
        <position position="285"/>
    </location>
</feature>
<keyword evidence="5 14" id="KW-0276">Fatty acid metabolism</keyword>
<feature type="domain" description="Beta-ketoacyl-[acyl-carrier-protein] synthase III C-terminal" evidence="15">
    <location>
        <begin position="239"/>
        <end position="328"/>
    </location>
</feature>
<comment type="subcellular location">
    <subcellularLocation>
        <location evidence="14">Cytoplasm</location>
    </subcellularLocation>
</comment>
<feature type="domain" description="Beta-ketoacyl-[acyl-carrier-protein] synthase III N-terminal" evidence="16">
    <location>
        <begin position="109"/>
        <end position="187"/>
    </location>
</feature>
<organism evidence="17 18">
    <name type="scientific">Acidaminococcus fermentans</name>
    <dbReference type="NCBI Taxonomy" id="905"/>
    <lineage>
        <taxon>Bacteria</taxon>
        <taxon>Bacillati</taxon>
        <taxon>Bacillota</taxon>
        <taxon>Negativicutes</taxon>
        <taxon>Acidaminococcales</taxon>
        <taxon>Acidaminococcaceae</taxon>
        <taxon>Acidaminococcus</taxon>
    </lineage>
</organism>
<dbReference type="Gene3D" id="3.40.47.10">
    <property type="match status" value="1"/>
</dbReference>
<keyword evidence="8 14" id="KW-0511">Multifunctional enzyme</keyword>
<dbReference type="InterPro" id="IPR013751">
    <property type="entry name" value="ACP_syn_III_N"/>
</dbReference>
<dbReference type="Pfam" id="PF08545">
    <property type="entry name" value="ACP_syn_III"/>
    <property type="match status" value="1"/>
</dbReference>
<evidence type="ECO:0000313" key="17">
    <source>
        <dbReference type="EMBL" id="MSS81113.1"/>
    </source>
</evidence>
<evidence type="ECO:0000256" key="13">
    <source>
        <dbReference type="ARBA" id="ARBA00052985"/>
    </source>
</evidence>
<keyword evidence="4 14" id="KW-0808">Transferase</keyword>
<comment type="function">
    <text evidence="14">Catalyzes the condensation reaction of fatty acid synthesis by the addition to an acyl acceptor of two carbons from malonyl-ACP. Catalyzes the first condensation reaction which initiates fatty acid synthesis and may therefore play a role in governing the total rate of fatty acid production. Possesses both acetoacetyl-ACP synthase and acetyl transacylase activities. Its substrate specificity determines the biosynthesis of branched-chain and/or straight-chain of fatty acids.</text>
</comment>
<evidence type="ECO:0000256" key="8">
    <source>
        <dbReference type="ARBA" id="ARBA00023268"/>
    </source>
</evidence>
<evidence type="ECO:0000256" key="14">
    <source>
        <dbReference type="HAMAP-Rule" id="MF_01815"/>
    </source>
</evidence>
<dbReference type="InterPro" id="IPR016039">
    <property type="entry name" value="Thiolase-like"/>
</dbReference>
<dbReference type="Pfam" id="PF08541">
    <property type="entry name" value="ACP_syn_III_C"/>
    <property type="match status" value="1"/>
</dbReference>
<feature type="region of interest" description="ACP-binding" evidence="14">
    <location>
        <begin position="256"/>
        <end position="260"/>
    </location>
</feature>
<evidence type="ECO:0000313" key="18">
    <source>
        <dbReference type="Proteomes" id="UP000441455"/>
    </source>
</evidence>
<dbReference type="GO" id="GO:0005737">
    <property type="term" value="C:cytoplasm"/>
    <property type="evidence" value="ECO:0007669"/>
    <property type="project" value="UniProtKB-SubCell"/>
</dbReference>
<evidence type="ECO:0000256" key="4">
    <source>
        <dbReference type="ARBA" id="ARBA00022679"/>
    </source>
</evidence>
<dbReference type="NCBIfam" id="TIGR00747">
    <property type="entry name" value="fabH"/>
    <property type="match status" value="1"/>
</dbReference>
<dbReference type="GO" id="GO:0006633">
    <property type="term" value="P:fatty acid biosynthetic process"/>
    <property type="evidence" value="ECO:0007669"/>
    <property type="project" value="UniProtKB-UniRule"/>
</dbReference>
<keyword evidence="9 14" id="KW-0012">Acyltransferase</keyword>
<comment type="catalytic activity">
    <reaction evidence="10">
        <text>malonyl-[ACP] + acetyl-CoA + H(+) = 3-oxobutanoyl-[ACP] + CO2 + CoA</text>
        <dbReference type="Rhea" id="RHEA:12080"/>
        <dbReference type="Rhea" id="RHEA-COMP:9623"/>
        <dbReference type="Rhea" id="RHEA-COMP:9625"/>
        <dbReference type="ChEBI" id="CHEBI:15378"/>
        <dbReference type="ChEBI" id="CHEBI:16526"/>
        <dbReference type="ChEBI" id="CHEBI:57287"/>
        <dbReference type="ChEBI" id="CHEBI:57288"/>
        <dbReference type="ChEBI" id="CHEBI:78449"/>
        <dbReference type="ChEBI" id="CHEBI:78450"/>
        <dbReference type="EC" id="2.3.1.180"/>
    </reaction>
    <physiologicalReaction direction="left-to-right" evidence="10">
        <dbReference type="Rhea" id="RHEA:12081"/>
    </physiologicalReaction>
</comment>
<dbReference type="HAMAP" id="MF_01815">
    <property type="entry name" value="FabH"/>
    <property type="match status" value="1"/>
</dbReference>
<keyword evidence="7 14" id="KW-0275">Fatty acid biosynthesis</keyword>
<evidence type="ECO:0000256" key="6">
    <source>
        <dbReference type="ARBA" id="ARBA00023098"/>
    </source>
</evidence>
<dbReference type="PANTHER" id="PTHR43091">
    <property type="entry name" value="3-OXOACYL-[ACYL-CARRIER-PROTEIN] SYNTHASE"/>
    <property type="match status" value="1"/>
</dbReference>
<accession>A0A6N7VY18</accession>
<comment type="catalytic activity">
    <reaction evidence="11">
        <text>(2S)-2-methylbutanoyl-CoA + malonyl-[ACP] + H(+) = (4S)-4-methyl-3-oxohexanoyl-[ACP] + CO2 + CoA</text>
        <dbReference type="Rhea" id="RHEA:42276"/>
        <dbReference type="Rhea" id="RHEA-COMP:9623"/>
        <dbReference type="Rhea" id="RHEA-COMP:17148"/>
        <dbReference type="ChEBI" id="CHEBI:15378"/>
        <dbReference type="ChEBI" id="CHEBI:16526"/>
        <dbReference type="ChEBI" id="CHEBI:57287"/>
        <dbReference type="ChEBI" id="CHEBI:78449"/>
        <dbReference type="ChEBI" id="CHEBI:88166"/>
        <dbReference type="ChEBI" id="CHEBI:167462"/>
        <dbReference type="EC" id="2.3.1.300"/>
    </reaction>
    <physiologicalReaction direction="left-to-right" evidence="11">
        <dbReference type="Rhea" id="RHEA:42277"/>
    </physiologicalReaction>
</comment>
<evidence type="ECO:0000256" key="7">
    <source>
        <dbReference type="ARBA" id="ARBA00023160"/>
    </source>
</evidence>
<feature type="active site" evidence="14">
    <location>
        <position position="255"/>
    </location>
</feature>
<evidence type="ECO:0000256" key="9">
    <source>
        <dbReference type="ARBA" id="ARBA00023315"/>
    </source>
</evidence>
<comment type="subunit">
    <text evidence="14">Homodimer.</text>
</comment>
<feature type="active site" evidence="14">
    <location>
        <position position="115"/>
    </location>
</feature>
<evidence type="ECO:0000256" key="1">
    <source>
        <dbReference type="ARBA" id="ARBA00005194"/>
    </source>
</evidence>
<sequence length="336" mass="35681">MTKPAVGFLGMGYYVPEKVLTNFDLEKMVDTSDQWIVERTGIRERHIAAPDQATSDLAFIAAQRALEDAGITADQLDLIVVGTESPDMKFPSVACILQNKLGASHAAAFDLAAGCSGFVYACGIASQTIASGMYKHVLVVGAETLSRILNWQDRNTCILFGDGAGAAVLGPVEEGYGILSVDLGANGAGGQYLTMPAGGSRKPASEETVANHEHCIHMVGKEVFKFAVKVMGHSALAALEKAGMGKEDIDLLIPHQANQRIIDSAAKRLKLSTDKIFVNLEKYANTSAASIPIALCQARDAGRIHKGENVVMVGFGAGLTYGSLVVKWQKDEEARA</sequence>
<evidence type="ECO:0000256" key="10">
    <source>
        <dbReference type="ARBA" id="ARBA00051096"/>
    </source>
</evidence>
<comment type="catalytic activity">
    <reaction evidence="12">
        <text>2-methylpropanoyl-CoA + malonyl-[ACP] + H(+) = 4-methyl-3-oxopentanoyl-[ACP] + CO2 + CoA</text>
        <dbReference type="Rhea" id="RHEA:42268"/>
        <dbReference type="Rhea" id="RHEA-COMP:9623"/>
        <dbReference type="Rhea" id="RHEA-COMP:9940"/>
        <dbReference type="ChEBI" id="CHEBI:15378"/>
        <dbReference type="ChEBI" id="CHEBI:16526"/>
        <dbReference type="ChEBI" id="CHEBI:57287"/>
        <dbReference type="ChEBI" id="CHEBI:57338"/>
        <dbReference type="ChEBI" id="CHEBI:78449"/>
        <dbReference type="ChEBI" id="CHEBI:78820"/>
        <dbReference type="EC" id="2.3.1.300"/>
    </reaction>
    <physiologicalReaction direction="left-to-right" evidence="12">
        <dbReference type="Rhea" id="RHEA:42269"/>
    </physiologicalReaction>
</comment>
<comment type="domain">
    <text evidence="14">The last Arg residue of the ACP-binding site is essential for the weak association between ACP/AcpP and FabH.</text>
</comment>
<dbReference type="GO" id="GO:0033818">
    <property type="term" value="F:beta-ketoacyl-acyl-carrier-protein synthase III activity"/>
    <property type="evidence" value="ECO:0007669"/>
    <property type="project" value="UniProtKB-UniRule"/>
</dbReference>
<proteinExistence type="inferred from homology"/>
<dbReference type="GO" id="GO:0004315">
    <property type="term" value="F:3-oxoacyl-[acyl-carrier-protein] synthase activity"/>
    <property type="evidence" value="ECO:0007669"/>
    <property type="project" value="InterPro"/>
</dbReference>
<dbReference type="CDD" id="cd00830">
    <property type="entry name" value="KAS_III"/>
    <property type="match status" value="1"/>
</dbReference>
<evidence type="ECO:0000256" key="5">
    <source>
        <dbReference type="ARBA" id="ARBA00022832"/>
    </source>
</evidence>
<name>A0A6N7VY18_ACIFE</name>